<keyword evidence="4" id="KW-0678">Repressor</keyword>
<dbReference type="KEGG" id="aplc:110974729"/>
<evidence type="ECO:0000256" key="8">
    <source>
        <dbReference type="ARBA" id="ARBA00023125"/>
    </source>
</evidence>
<gene>
    <name evidence="15 16 17 18 19 20" type="primary">LOC110974729</name>
</gene>
<keyword evidence="9" id="KW-0804">Transcription</keyword>
<comment type="similarity">
    <text evidence="2">Belongs to the BANP/SMAR1 family.</text>
</comment>
<evidence type="ECO:0000256" key="12">
    <source>
        <dbReference type="SAM" id="MobiDB-lite"/>
    </source>
</evidence>
<comment type="subcellular location">
    <subcellularLocation>
        <location evidence="1">Nucleus</location>
    </subcellularLocation>
</comment>
<dbReference type="RefSeq" id="XP_022082231.1">
    <property type="nucleotide sequence ID" value="XM_022226539.1"/>
</dbReference>
<keyword evidence="8" id="KW-0238">DNA-binding</keyword>
<proteinExistence type="inferred from homology"/>
<dbReference type="GO" id="GO:0005634">
    <property type="term" value="C:nucleus"/>
    <property type="evidence" value="ECO:0007669"/>
    <property type="project" value="UniProtKB-SubCell"/>
</dbReference>
<dbReference type="GeneID" id="110974729"/>
<evidence type="ECO:0000313" key="17">
    <source>
        <dbReference type="RefSeq" id="XP_022082233.1"/>
    </source>
</evidence>
<dbReference type="GO" id="GO:0042177">
    <property type="term" value="P:negative regulation of protein catabolic process"/>
    <property type="evidence" value="ECO:0007669"/>
    <property type="project" value="TreeGrafter"/>
</dbReference>
<evidence type="ECO:0000256" key="4">
    <source>
        <dbReference type="ARBA" id="ARBA00022491"/>
    </source>
</evidence>
<evidence type="ECO:0000313" key="14">
    <source>
        <dbReference type="Proteomes" id="UP000694845"/>
    </source>
</evidence>
<accession>A0A8B7XQF1</accession>
<evidence type="ECO:0000313" key="15">
    <source>
        <dbReference type="RefSeq" id="XP_022082231.1"/>
    </source>
</evidence>
<dbReference type="GO" id="GO:0003677">
    <property type="term" value="F:DNA binding"/>
    <property type="evidence" value="ECO:0007669"/>
    <property type="project" value="UniProtKB-KW"/>
</dbReference>
<evidence type="ECO:0000256" key="2">
    <source>
        <dbReference type="ARBA" id="ARBA00009735"/>
    </source>
</evidence>
<keyword evidence="7" id="KW-0175">Coiled coil</keyword>
<evidence type="ECO:0000256" key="3">
    <source>
        <dbReference type="ARBA" id="ARBA00015794"/>
    </source>
</evidence>
<dbReference type="PANTHER" id="PTHR16243:SF2">
    <property type="entry name" value="PROTEIN BANP"/>
    <property type="match status" value="1"/>
</dbReference>
<dbReference type="CTD" id="54971"/>
<evidence type="ECO:0000313" key="18">
    <source>
        <dbReference type="RefSeq" id="XP_022082234.1"/>
    </source>
</evidence>
<evidence type="ECO:0000259" key="13">
    <source>
        <dbReference type="PROSITE" id="PS51457"/>
    </source>
</evidence>
<dbReference type="PROSITE" id="PS51457">
    <property type="entry name" value="BEN"/>
    <property type="match status" value="1"/>
</dbReference>
<dbReference type="GO" id="GO:0034504">
    <property type="term" value="P:protein localization to nucleus"/>
    <property type="evidence" value="ECO:0007669"/>
    <property type="project" value="TreeGrafter"/>
</dbReference>
<keyword evidence="6" id="KW-0805">Transcription regulation</keyword>
<evidence type="ECO:0000256" key="7">
    <source>
        <dbReference type="ARBA" id="ARBA00023054"/>
    </source>
</evidence>
<keyword evidence="10" id="KW-0539">Nucleus</keyword>
<dbReference type="RefSeq" id="XP_022082234.1">
    <property type="nucleotide sequence ID" value="XM_022226542.1"/>
</dbReference>
<reference evidence="15 16" key="1">
    <citation type="submission" date="2025-04" db="UniProtKB">
        <authorList>
            <consortium name="RefSeq"/>
        </authorList>
    </citation>
    <scope>IDENTIFICATION</scope>
</reference>
<dbReference type="OrthoDB" id="10052653at2759"/>
<keyword evidence="14" id="KW-1185">Reference proteome</keyword>
<evidence type="ECO:0000313" key="16">
    <source>
        <dbReference type="RefSeq" id="XP_022082232.1"/>
    </source>
</evidence>
<dbReference type="Pfam" id="PF10523">
    <property type="entry name" value="BEN"/>
    <property type="match status" value="1"/>
</dbReference>
<evidence type="ECO:0000256" key="6">
    <source>
        <dbReference type="ARBA" id="ARBA00023015"/>
    </source>
</evidence>
<dbReference type="AlphaFoldDB" id="A0A8B7XQF1"/>
<feature type="domain" description="BEN" evidence="13">
    <location>
        <begin position="183"/>
        <end position="279"/>
    </location>
</feature>
<dbReference type="SMART" id="SM01025">
    <property type="entry name" value="BEN"/>
    <property type="match status" value="1"/>
</dbReference>
<dbReference type="GO" id="GO:0006325">
    <property type="term" value="P:chromatin organization"/>
    <property type="evidence" value="ECO:0007669"/>
    <property type="project" value="UniProtKB-KW"/>
</dbReference>
<dbReference type="InterPro" id="IPR042343">
    <property type="entry name" value="BANP"/>
</dbReference>
<evidence type="ECO:0000313" key="20">
    <source>
        <dbReference type="RefSeq" id="XP_022082237.1"/>
    </source>
</evidence>
<organism evidence="14 19">
    <name type="scientific">Acanthaster planci</name>
    <name type="common">Crown-of-thorns starfish</name>
    <dbReference type="NCBI Taxonomy" id="133434"/>
    <lineage>
        <taxon>Eukaryota</taxon>
        <taxon>Metazoa</taxon>
        <taxon>Echinodermata</taxon>
        <taxon>Eleutherozoa</taxon>
        <taxon>Asterozoa</taxon>
        <taxon>Asteroidea</taxon>
        <taxon>Valvatacea</taxon>
        <taxon>Valvatida</taxon>
        <taxon>Acanthasteridae</taxon>
        <taxon>Acanthaster</taxon>
    </lineage>
</organism>
<evidence type="ECO:0000313" key="19">
    <source>
        <dbReference type="RefSeq" id="XP_022082235.1"/>
    </source>
</evidence>
<dbReference type="PANTHER" id="PTHR16243">
    <property type="entry name" value="BTG3-ASSOCIATED NUCLEAR PROTEIN BANP"/>
    <property type="match status" value="1"/>
</dbReference>
<dbReference type="RefSeq" id="XP_022082237.1">
    <property type="nucleotide sequence ID" value="XM_022226545.1"/>
</dbReference>
<evidence type="ECO:0000256" key="11">
    <source>
        <dbReference type="ARBA" id="ARBA00023306"/>
    </source>
</evidence>
<keyword evidence="11" id="KW-0131">Cell cycle</keyword>
<dbReference type="Proteomes" id="UP000694845">
    <property type="component" value="Unplaced"/>
</dbReference>
<dbReference type="RefSeq" id="XP_022082232.1">
    <property type="nucleotide sequence ID" value="XM_022226540.1"/>
</dbReference>
<feature type="compositionally biased region" description="Basic and acidic residues" evidence="12">
    <location>
        <begin position="408"/>
        <end position="426"/>
    </location>
</feature>
<dbReference type="Gene3D" id="1.10.10.2590">
    <property type="entry name" value="BEN domain"/>
    <property type="match status" value="1"/>
</dbReference>
<dbReference type="InterPro" id="IPR018379">
    <property type="entry name" value="BEN_domain"/>
</dbReference>
<keyword evidence="5" id="KW-0156">Chromatin regulator</keyword>
<evidence type="ECO:0000256" key="5">
    <source>
        <dbReference type="ARBA" id="ARBA00022853"/>
    </source>
</evidence>
<dbReference type="RefSeq" id="XP_022082235.1">
    <property type="nucleotide sequence ID" value="XM_022226543.1"/>
</dbReference>
<evidence type="ECO:0000256" key="9">
    <source>
        <dbReference type="ARBA" id="ARBA00023163"/>
    </source>
</evidence>
<evidence type="ECO:0000256" key="1">
    <source>
        <dbReference type="ARBA" id="ARBA00004123"/>
    </source>
</evidence>
<dbReference type="RefSeq" id="XP_022082233.1">
    <property type="nucleotide sequence ID" value="XM_022226541.1"/>
</dbReference>
<feature type="compositionally biased region" description="Polar residues" evidence="12">
    <location>
        <begin position="432"/>
        <end position="441"/>
    </location>
</feature>
<evidence type="ECO:0000256" key="10">
    <source>
        <dbReference type="ARBA" id="ARBA00023242"/>
    </source>
</evidence>
<name>A0A8B7XQF1_ACAPL</name>
<feature type="region of interest" description="Disordered" evidence="12">
    <location>
        <begin position="405"/>
        <end position="441"/>
    </location>
</feature>
<protein>
    <recommendedName>
        <fullName evidence="3">Protein BANP</fullName>
    </recommendedName>
</protein>
<sequence>MSSVKAEEETSDEAMLHMDVEQIPMVPTMLAQDNLEDEGPVAKRQRLDDGDARTSMDDSIKAILFNINKAICCRLDSMEQKLTNLHNTCMKMGRKVDCLNLTVSRAMAKIKDVETAISESNGTPSPNNAVVIGIPSEEEQREPSSPQASSLSRNLSRNVTLITLNTEEDFPHGSWLGDETNVECRVRCGILPTDMLHVMQTSKTPEKCALKLLDYLFDRETQATSNLSGTGKHGKKQLNPLMIYGLRCHLIKHFGITDTDWHRIRMNIDSKCRTAFRRKQRGLPLTVKAFGYKTSTPESDHMFAERFEERQDTMNDSHSSDDCSSLHTHRVHVQLPVDHTHLQELSHDEEHHAQAGSVLKKVQIQQDGIELHEGQINITQTGEIQIAVVEDHGTAGTTLVLQQSEPVPDNHHHHPDDEEGIHEVRGQDGVMDSSSVKSGTQ</sequence>